<name>A0ABN0V3F3_9ACTN</name>
<dbReference type="Proteomes" id="UP001501867">
    <property type="component" value="Unassembled WGS sequence"/>
</dbReference>
<evidence type="ECO:0000259" key="1">
    <source>
        <dbReference type="Pfam" id="PF15567"/>
    </source>
</evidence>
<gene>
    <name evidence="2" type="ORF">GCM10010302_08280</name>
</gene>
<comment type="caution">
    <text evidence="2">The sequence shown here is derived from an EMBL/GenBank/DDBJ whole genome shotgun (WGS) entry which is preliminary data.</text>
</comment>
<feature type="domain" description="Immunity protein 35" evidence="1">
    <location>
        <begin position="5"/>
        <end position="88"/>
    </location>
</feature>
<proteinExistence type="predicted"/>
<reference evidence="2 3" key="1">
    <citation type="journal article" date="2019" name="Int. J. Syst. Evol. Microbiol.">
        <title>The Global Catalogue of Microorganisms (GCM) 10K type strain sequencing project: providing services to taxonomists for standard genome sequencing and annotation.</title>
        <authorList>
            <consortium name="The Broad Institute Genomics Platform"/>
            <consortium name="The Broad Institute Genome Sequencing Center for Infectious Disease"/>
            <person name="Wu L."/>
            <person name="Ma J."/>
        </authorList>
    </citation>
    <scope>NUCLEOTIDE SEQUENCE [LARGE SCALE GENOMIC DNA]</scope>
    <source>
        <strain evidence="2 3">JCM 4505</strain>
    </source>
</reference>
<dbReference type="InterPro" id="IPR029082">
    <property type="entry name" value="Imm35"/>
</dbReference>
<accession>A0ABN0V3F3</accession>
<sequence length="189" mass="20930">MIEKDDAVRLVEEHLERRHQAQAAAGAGRLRRMVIVRVAEHELVWKVYVQSEEYARTRDRARMLVGHGPYLVDRADGGLHSIGAVSEVRGAWEDDYRGRIRGLPVRTPVDDLHEELRAEAEAADGRAAAVRALRRKVTGLSPAQAHAYVAGLLAGAVPAQLLAVTHRELVPPLHRVLAVRTNGVDPDFR</sequence>
<evidence type="ECO:0000313" key="2">
    <source>
        <dbReference type="EMBL" id="GAA0273026.1"/>
    </source>
</evidence>
<keyword evidence="3" id="KW-1185">Reference proteome</keyword>
<dbReference type="EMBL" id="BAAABV010000006">
    <property type="protein sequence ID" value="GAA0273026.1"/>
    <property type="molecule type" value="Genomic_DNA"/>
</dbReference>
<dbReference type="RefSeq" id="WP_344152475.1">
    <property type="nucleotide sequence ID" value="NZ_BAAABV010000006.1"/>
</dbReference>
<evidence type="ECO:0000313" key="3">
    <source>
        <dbReference type="Proteomes" id="UP001501867"/>
    </source>
</evidence>
<dbReference type="Pfam" id="PF15567">
    <property type="entry name" value="Imm35"/>
    <property type="match status" value="1"/>
</dbReference>
<organism evidence="2 3">
    <name type="scientific">Streptomyces polychromogenes</name>
    <dbReference type="NCBI Taxonomy" id="67342"/>
    <lineage>
        <taxon>Bacteria</taxon>
        <taxon>Bacillati</taxon>
        <taxon>Actinomycetota</taxon>
        <taxon>Actinomycetes</taxon>
        <taxon>Kitasatosporales</taxon>
        <taxon>Streptomycetaceae</taxon>
        <taxon>Streptomyces</taxon>
    </lineage>
</organism>
<protein>
    <recommendedName>
        <fullName evidence="1">Immunity protein 35 domain-containing protein</fullName>
    </recommendedName>
</protein>